<evidence type="ECO:0000256" key="1">
    <source>
        <dbReference type="SAM" id="SignalP"/>
    </source>
</evidence>
<keyword evidence="1" id="KW-0732">Signal</keyword>
<evidence type="ECO:0000313" key="3">
    <source>
        <dbReference type="Proteomes" id="UP001141806"/>
    </source>
</evidence>
<dbReference type="Proteomes" id="UP001141806">
    <property type="component" value="Unassembled WGS sequence"/>
</dbReference>
<keyword evidence="3" id="KW-1185">Reference proteome</keyword>
<feature type="signal peptide" evidence="1">
    <location>
        <begin position="1"/>
        <end position="24"/>
    </location>
</feature>
<dbReference type="EMBL" id="JAMYWD010000001">
    <property type="protein sequence ID" value="KAJ4980718.1"/>
    <property type="molecule type" value="Genomic_DNA"/>
</dbReference>
<sequence>MLRWWHPPDMLQRMWCLLRMSVSGQCCRGHFPSGRMMVSSRQDQKGQAVRDLALPSRWPLVWRTSSGRIMNDLLLRPQPMQPSCHMYSYPTLVHRISFFPHITSPLILLCMLRCPLHLAISVIPRAPPPHPIDNQTLPLSASIPSAASKLVPPLPVPSPIRIVPLTLPPAPVVPPLSQLTNSSPFYPFSVIQHLETACYSINLSSTVEVSPVFSPLARQGPCGSVHLTLNASCIEAFTQPFISPNHFEPLAQMDDVVKKFSNHTPVLPIETLVVSLVTHAPSNPTLSSINHLSLSRGRVDPSVMAPSPLPPPAISDLALLNSLSLRPTLPVQTRTSPRFSASTGQSFKLPPIDKPLPPIAESFDVNSIAMTNDVVMEEDLPSPTDPWYLQVKDMLGADTLRIKPLAELYKDAP</sequence>
<gene>
    <name evidence="2" type="ORF">NE237_031555</name>
</gene>
<name>A0A9Q0L1H0_9MAGN</name>
<evidence type="ECO:0000313" key="2">
    <source>
        <dbReference type="EMBL" id="KAJ4980718.1"/>
    </source>
</evidence>
<dbReference type="AlphaFoldDB" id="A0A9Q0L1H0"/>
<reference evidence="2" key="1">
    <citation type="journal article" date="2023" name="Plant J.">
        <title>The genome of the king protea, Protea cynaroides.</title>
        <authorList>
            <person name="Chang J."/>
            <person name="Duong T.A."/>
            <person name="Schoeman C."/>
            <person name="Ma X."/>
            <person name="Roodt D."/>
            <person name="Barker N."/>
            <person name="Li Z."/>
            <person name="Van de Peer Y."/>
            <person name="Mizrachi E."/>
        </authorList>
    </citation>
    <scope>NUCLEOTIDE SEQUENCE</scope>
    <source>
        <tissue evidence="2">Young leaves</tissue>
    </source>
</reference>
<feature type="chain" id="PRO_5040267997" evidence="1">
    <location>
        <begin position="25"/>
        <end position="413"/>
    </location>
</feature>
<proteinExistence type="predicted"/>
<comment type="caution">
    <text evidence="2">The sequence shown here is derived from an EMBL/GenBank/DDBJ whole genome shotgun (WGS) entry which is preliminary data.</text>
</comment>
<organism evidence="2 3">
    <name type="scientific">Protea cynaroides</name>
    <dbReference type="NCBI Taxonomy" id="273540"/>
    <lineage>
        <taxon>Eukaryota</taxon>
        <taxon>Viridiplantae</taxon>
        <taxon>Streptophyta</taxon>
        <taxon>Embryophyta</taxon>
        <taxon>Tracheophyta</taxon>
        <taxon>Spermatophyta</taxon>
        <taxon>Magnoliopsida</taxon>
        <taxon>Proteales</taxon>
        <taxon>Proteaceae</taxon>
        <taxon>Protea</taxon>
    </lineage>
</organism>
<protein>
    <submittedName>
        <fullName evidence="2">Uncharacterized protein</fullName>
    </submittedName>
</protein>
<accession>A0A9Q0L1H0</accession>